<gene>
    <name evidence="2" type="ORF">WJX73_009076</name>
</gene>
<protein>
    <submittedName>
        <fullName evidence="2">Uncharacterized protein</fullName>
    </submittedName>
</protein>
<comment type="caution">
    <text evidence="2">The sequence shown here is derived from an EMBL/GenBank/DDBJ whole genome shotgun (WGS) entry which is preliminary data.</text>
</comment>
<feature type="coiled-coil region" evidence="1">
    <location>
        <begin position="4"/>
        <end position="74"/>
    </location>
</feature>
<reference evidence="2 3" key="1">
    <citation type="journal article" date="2024" name="Nat. Commun.">
        <title>Phylogenomics reveals the evolutionary origins of lichenization in chlorophyte algae.</title>
        <authorList>
            <person name="Puginier C."/>
            <person name="Libourel C."/>
            <person name="Otte J."/>
            <person name="Skaloud P."/>
            <person name="Haon M."/>
            <person name="Grisel S."/>
            <person name="Petersen M."/>
            <person name="Berrin J.G."/>
            <person name="Delaux P.M."/>
            <person name="Dal Grande F."/>
            <person name="Keller J."/>
        </authorList>
    </citation>
    <scope>NUCLEOTIDE SEQUENCE [LARGE SCALE GENOMIC DNA]</scope>
    <source>
        <strain evidence="2 3">SAG 2036</strain>
    </source>
</reference>
<dbReference type="Proteomes" id="UP001465755">
    <property type="component" value="Unassembled WGS sequence"/>
</dbReference>
<proteinExistence type="predicted"/>
<keyword evidence="1" id="KW-0175">Coiled coil</keyword>
<dbReference type="EMBL" id="JALJOQ010000021">
    <property type="protein sequence ID" value="KAK9809366.1"/>
    <property type="molecule type" value="Genomic_DNA"/>
</dbReference>
<feature type="coiled-coil region" evidence="1">
    <location>
        <begin position="114"/>
        <end position="141"/>
    </location>
</feature>
<evidence type="ECO:0000256" key="1">
    <source>
        <dbReference type="SAM" id="Coils"/>
    </source>
</evidence>
<evidence type="ECO:0000313" key="2">
    <source>
        <dbReference type="EMBL" id="KAK9809366.1"/>
    </source>
</evidence>
<feature type="coiled-coil region" evidence="1">
    <location>
        <begin position="246"/>
        <end position="280"/>
    </location>
</feature>
<name>A0AAW1P7J2_9CHLO</name>
<accession>A0AAW1P7J2</accession>
<evidence type="ECO:0000313" key="3">
    <source>
        <dbReference type="Proteomes" id="UP001465755"/>
    </source>
</evidence>
<sequence>MEQHSELASLLTQKERELAALRARSIDELQEQVTKQQQQLTALQGNFDYNLRLLDARDAELSAVEAKLAGQEEQTTTLQRTVTGLQSTLSQTEAEFEKQQLDSRSLTESWEQERQQLTSAVAYAEQRCNDLRQDIQECRSTSAATQQLARESGDSAMREMHKACSQHLAAQEQHTSLVARLQTQLTAATEAQEAAKADAQATKAAMQSSRDKMRDWVARWEKDWTARLDAWQMQHRTAMRKGAAELAVTQAEMASMRQDLDRAQTALAACRDEASALKEEAGDRLRCAEGGRGTVLCAAGRN</sequence>
<dbReference type="AlphaFoldDB" id="A0AAW1P7J2"/>
<organism evidence="2 3">
    <name type="scientific">Symbiochloris irregularis</name>
    <dbReference type="NCBI Taxonomy" id="706552"/>
    <lineage>
        <taxon>Eukaryota</taxon>
        <taxon>Viridiplantae</taxon>
        <taxon>Chlorophyta</taxon>
        <taxon>core chlorophytes</taxon>
        <taxon>Trebouxiophyceae</taxon>
        <taxon>Trebouxiales</taxon>
        <taxon>Trebouxiaceae</taxon>
        <taxon>Symbiochloris</taxon>
    </lineage>
</organism>
<keyword evidence="3" id="KW-1185">Reference proteome</keyword>